<dbReference type="PANTHER" id="PTHR23523:SF2">
    <property type="entry name" value="2-NITROIMIDAZOLE TRANSPORTER"/>
    <property type="match status" value="1"/>
</dbReference>
<feature type="transmembrane region" description="Helical" evidence="4">
    <location>
        <begin position="269"/>
        <end position="288"/>
    </location>
</feature>
<feature type="transmembrane region" description="Helical" evidence="4">
    <location>
        <begin position="45"/>
        <end position="65"/>
    </location>
</feature>
<keyword evidence="1 4" id="KW-0812">Transmembrane</keyword>
<accession>A0A3D8IPT0</accession>
<evidence type="ECO:0000256" key="3">
    <source>
        <dbReference type="ARBA" id="ARBA00023136"/>
    </source>
</evidence>
<dbReference type="PANTHER" id="PTHR23523">
    <property type="match status" value="1"/>
</dbReference>
<feature type="transmembrane region" description="Helical" evidence="4">
    <location>
        <begin position="72"/>
        <end position="89"/>
    </location>
</feature>
<dbReference type="InterPro" id="IPR036259">
    <property type="entry name" value="MFS_trans_sf"/>
</dbReference>
<dbReference type="Pfam" id="PF07690">
    <property type="entry name" value="MFS_1"/>
    <property type="match status" value="1"/>
</dbReference>
<dbReference type="Proteomes" id="UP000256514">
    <property type="component" value="Unassembled WGS sequence"/>
</dbReference>
<evidence type="ECO:0000313" key="5">
    <source>
        <dbReference type="EMBL" id="RDU66611.1"/>
    </source>
</evidence>
<gene>
    <name evidence="5" type="ORF">CQA54_06530</name>
</gene>
<dbReference type="InterPro" id="IPR011701">
    <property type="entry name" value="MFS"/>
</dbReference>
<organism evidence="5 6">
    <name type="scientific">Helicobacter equorum</name>
    <dbReference type="NCBI Taxonomy" id="361872"/>
    <lineage>
        <taxon>Bacteria</taxon>
        <taxon>Pseudomonadati</taxon>
        <taxon>Campylobacterota</taxon>
        <taxon>Epsilonproteobacteria</taxon>
        <taxon>Campylobacterales</taxon>
        <taxon>Helicobacteraceae</taxon>
        <taxon>Helicobacter</taxon>
    </lineage>
</organism>
<feature type="transmembrane region" description="Helical" evidence="4">
    <location>
        <begin position="7"/>
        <end position="25"/>
    </location>
</feature>
<dbReference type="AlphaFoldDB" id="A0A3D8IPT0"/>
<evidence type="ECO:0000256" key="2">
    <source>
        <dbReference type="ARBA" id="ARBA00022989"/>
    </source>
</evidence>
<protein>
    <submittedName>
        <fullName evidence="5">MFS transporter</fullName>
    </submittedName>
</protein>
<dbReference type="OrthoDB" id="5317164at2"/>
<dbReference type="InterPro" id="IPR052524">
    <property type="entry name" value="MFS_Cyanate_Porter"/>
</dbReference>
<feature type="transmembrane region" description="Helical" evidence="4">
    <location>
        <begin position="200"/>
        <end position="220"/>
    </location>
</feature>
<sequence>MSKKWYFWLNCAILIAISLNLRAPINVLGPMIESIREHYGISSAMFGFLSAIPIIAFGSVSFIVSYFSDIKILFSALCAVVLGEIGRSYGGITGLFVGTAFIGAGIAVANVLLPSFVKKKFPKHTTAMMALYSFVLNLSSVIGVWLALPLTYSIGVPHTLAFWLIFSILALMLYFPEIRNNRISRVKIRHKHTKSLMREIGAWKITIFMGLQGFLAYSTLAWLPAIIAQKGYGLEYGTKVLLYSQFVCVPVAFFGPLLLGVLREKHKSLYMAFLCSLYVVGYLCVLLGESQWTIYIAIVCIGAPMGGVFGLALLFISQKSSSVMVATKLSAMVQGFGYLIAASGPFVIGLLHDHFESYIYGIIMVLCVAVALNITGILAHRTKMIG</sequence>
<dbReference type="RefSeq" id="WP_115571308.1">
    <property type="nucleotide sequence ID" value="NZ_NXLT01000005.1"/>
</dbReference>
<evidence type="ECO:0000313" key="6">
    <source>
        <dbReference type="Proteomes" id="UP000256514"/>
    </source>
</evidence>
<comment type="caution">
    <text evidence="5">The sequence shown here is derived from an EMBL/GenBank/DDBJ whole genome shotgun (WGS) entry which is preliminary data.</text>
</comment>
<feature type="transmembrane region" description="Helical" evidence="4">
    <location>
        <begin position="160"/>
        <end position="179"/>
    </location>
</feature>
<dbReference type="SUPFAM" id="SSF103473">
    <property type="entry name" value="MFS general substrate transporter"/>
    <property type="match status" value="1"/>
</dbReference>
<keyword evidence="6" id="KW-1185">Reference proteome</keyword>
<feature type="transmembrane region" description="Helical" evidence="4">
    <location>
        <begin position="294"/>
        <end position="317"/>
    </location>
</feature>
<keyword evidence="2 4" id="KW-1133">Transmembrane helix</keyword>
<feature type="transmembrane region" description="Helical" evidence="4">
    <location>
        <begin position="129"/>
        <end position="148"/>
    </location>
</feature>
<dbReference type="EMBL" id="NXLT01000005">
    <property type="protein sequence ID" value="RDU66611.1"/>
    <property type="molecule type" value="Genomic_DNA"/>
</dbReference>
<feature type="transmembrane region" description="Helical" evidence="4">
    <location>
        <begin position="240"/>
        <end position="262"/>
    </location>
</feature>
<name>A0A3D8IPT0_9HELI</name>
<feature type="transmembrane region" description="Helical" evidence="4">
    <location>
        <begin position="358"/>
        <end position="379"/>
    </location>
</feature>
<evidence type="ECO:0000256" key="1">
    <source>
        <dbReference type="ARBA" id="ARBA00022692"/>
    </source>
</evidence>
<evidence type="ECO:0000256" key="4">
    <source>
        <dbReference type="SAM" id="Phobius"/>
    </source>
</evidence>
<proteinExistence type="predicted"/>
<feature type="transmembrane region" description="Helical" evidence="4">
    <location>
        <begin position="329"/>
        <end position="352"/>
    </location>
</feature>
<reference evidence="5 6" key="1">
    <citation type="submission" date="2018-04" db="EMBL/GenBank/DDBJ databases">
        <title>Novel Campyloabacter and Helicobacter Species and Strains.</title>
        <authorList>
            <person name="Mannion A.J."/>
            <person name="Shen Z."/>
            <person name="Fox J.G."/>
        </authorList>
    </citation>
    <scope>NUCLEOTIDE SEQUENCE [LARGE SCALE GENOMIC DNA]</scope>
    <source>
        <strain evidence="5 6">MIT 12-6600</strain>
    </source>
</reference>
<dbReference type="Gene3D" id="1.20.1250.20">
    <property type="entry name" value="MFS general substrate transporter like domains"/>
    <property type="match status" value="1"/>
</dbReference>
<keyword evidence="3 4" id="KW-0472">Membrane</keyword>
<feature type="transmembrane region" description="Helical" evidence="4">
    <location>
        <begin position="95"/>
        <end position="117"/>
    </location>
</feature>
<dbReference type="GO" id="GO:0022857">
    <property type="term" value="F:transmembrane transporter activity"/>
    <property type="evidence" value="ECO:0007669"/>
    <property type="project" value="InterPro"/>
</dbReference>